<feature type="transmembrane region" description="Helical" evidence="5">
    <location>
        <begin position="205"/>
        <end position="222"/>
    </location>
</feature>
<dbReference type="STRING" id="1123755.SAMN05444714_3180"/>
<proteinExistence type="predicted"/>
<keyword evidence="7" id="KW-0436">Ligase</keyword>
<dbReference type="PANTHER" id="PTHR37422">
    <property type="entry name" value="TEICHURONIC ACID BIOSYNTHESIS PROTEIN TUAE"/>
    <property type="match status" value="1"/>
</dbReference>
<feature type="transmembrane region" description="Helical" evidence="5">
    <location>
        <begin position="398"/>
        <end position="415"/>
    </location>
</feature>
<feature type="transmembrane region" description="Helical" evidence="5">
    <location>
        <begin position="228"/>
        <end position="244"/>
    </location>
</feature>
<dbReference type="InterPro" id="IPR051533">
    <property type="entry name" value="WaaL-like"/>
</dbReference>
<keyword evidence="8" id="KW-1185">Reference proteome</keyword>
<accession>A0A1I6N304</accession>
<organism evidence="7 8">
    <name type="scientific">Yoonia litorea</name>
    <dbReference type="NCBI Taxonomy" id="1123755"/>
    <lineage>
        <taxon>Bacteria</taxon>
        <taxon>Pseudomonadati</taxon>
        <taxon>Pseudomonadota</taxon>
        <taxon>Alphaproteobacteria</taxon>
        <taxon>Rhodobacterales</taxon>
        <taxon>Paracoccaceae</taxon>
        <taxon>Yoonia</taxon>
    </lineage>
</organism>
<evidence type="ECO:0000256" key="4">
    <source>
        <dbReference type="ARBA" id="ARBA00023136"/>
    </source>
</evidence>
<evidence type="ECO:0000256" key="5">
    <source>
        <dbReference type="SAM" id="Phobius"/>
    </source>
</evidence>
<feature type="transmembrane region" description="Helical" evidence="5">
    <location>
        <begin position="180"/>
        <end position="198"/>
    </location>
</feature>
<dbReference type="OrthoDB" id="4391260at2"/>
<gene>
    <name evidence="7" type="ORF">SAMN05444714_3180</name>
</gene>
<dbReference type="InterPro" id="IPR007016">
    <property type="entry name" value="O-antigen_ligase-rel_domated"/>
</dbReference>
<feature type="transmembrane region" description="Helical" evidence="5">
    <location>
        <begin position="374"/>
        <end position="392"/>
    </location>
</feature>
<feature type="transmembrane region" description="Helical" evidence="5">
    <location>
        <begin position="251"/>
        <end position="270"/>
    </location>
</feature>
<evidence type="ECO:0000259" key="6">
    <source>
        <dbReference type="Pfam" id="PF04932"/>
    </source>
</evidence>
<keyword evidence="2 5" id="KW-0812">Transmembrane</keyword>
<sequence>MSSEKSLRSIKLIRYLCVLVLIVIPVSMLVTPFVDYAIIEGLDENWTVTKTLYFFLVMAMPLFAIVVNAMRSKTEKRLMRAMFLVFGYTIWLTYTSAQELSYPVFGFVSLLGAVFVAMIFYCCLRDGNLAPTKVFYVLALSSCLVAIPMLQVTANVAKFTALRDAFGTSYILYGYENPRAVGWIATFSLILTSVLLLERRGEERFILLLSFVATIAAATLFWSGSRGGILAFLMSLGVFLVMSRNATRWRLAHVIACVFSGLILSLFMHLPSRSFGFFARVSSSLDAEGVDGLSSSRMTLWKNNLSYIFDQPLTGYGLLPHKYLPGLSGGSAHNIIIELWLWFGILLGSAVLLALIWLWIALLRIALATSNPHIRALFALTTTFAVYCLYSGPYARTLPLLFVGISVGTILGYGARKPTEAIEDAKSAIPSTQSS</sequence>
<feature type="transmembrane region" description="Helical" evidence="5">
    <location>
        <begin position="12"/>
        <end position="39"/>
    </location>
</feature>
<dbReference type="PANTHER" id="PTHR37422:SF13">
    <property type="entry name" value="LIPOPOLYSACCHARIDE BIOSYNTHESIS PROTEIN PA4999-RELATED"/>
    <property type="match status" value="1"/>
</dbReference>
<feature type="transmembrane region" description="Helical" evidence="5">
    <location>
        <begin position="100"/>
        <end position="122"/>
    </location>
</feature>
<evidence type="ECO:0000256" key="3">
    <source>
        <dbReference type="ARBA" id="ARBA00022989"/>
    </source>
</evidence>
<comment type="subcellular location">
    <subcellularLocation>
        <location evidence="1">Membrane</location>
        <topology evidence="1">Multi-pass membrane protein</topology>
    </subcellularLocation>
</comment>
<evidence type="ECO:0000256" key="2">
    <source>
        <dbReference type="ARBA" id="ARBA00022692"/>
    </source>
</evidence>
<dbReference type="Proteomes" id="UP000198926">
    <property type="component" value="Unassembled WGS sequence"/>
</dbReference>
<keyword evidence="4 5" id="KW-0472">Membrane</keyword>
<evidence type="ECO:0000256" key="1">
    <source>
        <dbReference type="ARBA" id="ARBA00004141"/>
    </source>
</evidence>
<feature type="transmembrane region" description="Helical" evidence="5">
    <location>
        <begin position="51"/>
        <end position="70"/>
    </location>
</feature>
<feature type="transmembrane region" description="Helical" evidence="5">
    <location>
        <begin position="77"/>
        <end position="94"/>
    </location>
</feature>
<reference evidence="7 8" key="1">
    <citation type="submission" date="2016-10" db="EMBL/GenBank/DDBJ databases">
        <authorList>
            <person name="de Groot N.N."/>
        </authorList>
    </citation>
    <scope>NUCLEOTIDE SEQUENCE [LARGE SCALE GENOMIC DNA]</scope>
    <source>
        <strain evidence="7 8">DSM 29433</strain>
    </source>
</reference>
<dbReference type="GO" id="GO:0016874">
    <property type="term" value="F:ligase activity"/>
    <property type="evidence" value="ECO:0007669"/>
    <property type="project" value="UniProtKB-KW"/>
</dbReference>
<dbReference type="AlphaFoldDB" id="A0A1I6N304"/>
<feature type="transmembrane region" description="Helical" evidence="5">
    <location>
        <begin position="339"/>
        <end position="362"/>
    </location>
</feature>
<dbReference type="Pfam" id="PF04932">
    <property type="entry name" value="Wzy_C"/>
    <property type="match status" value="1"/>
</dbReference>
<dbReference type="GO" id="GO:0016020">
    <property type="term" value="C:membrane"/>
    <property type="evidence" value="ECO:0007669"/>
    <property type="project" value="UniProtKB-SubCell"/>
</dbReference>
<evidence type="ECO:0000313" key="8">
    <source>
        <dbReference type="Proteomes" id="UP000198926"/>
    </source>
</evidence>
<name>A0A1I6N304_9RHOB</name>
<feature type="transmembrane region" description="Helical" evidence="5">
    <location>
        <begin position="134"/>
        <end position="154"/>
    </location>
</feature>
<dbReference type="EMBL" id="FOZM01000004">
    <property type="protein sequence ID" value="SFS22178.1"/>
    <property type="molecule type" value="Genomic_DNA"/>
</dbReference>
<keyword evidence="3 5" id="KW-1133">Transmembrane helix</keyword>
<protein>
    <submittedName>
        <fullName evidence="7">O-antigen ligase</fullName>
    </submittedName>
</protein>
<evidence type="ECO:0000313" key="7">
    <source>
        <dbReference type="EMBL" id="SFS22178.1"/>
    </source>
</evidence>
<feature type="domain" description="O-antigen ligase-related" evidence="6">
    <location>
        <begin position="212"/>
        <end position="348"/>
    </location>
</feature>